<organism evidence="2 3">
    <name type="scientific">Centaurea solstitialis</name>
    <name type="common">yellow star-thistle</name>
    <dbReference type="NCBI Taxonomy" id="347529"/>
    <lineage>
        <taxon>Eukaryota</taxon>
        <taxon>Viridiplantae</taxon>
        <taxon>Streptophyta</taxon>
        <taxon>Embryophyta</taxon>
        <taxon>Tracheophyta</taxon>
        <taxon>Spermatophyta</taxon>
        <taxon>Magnoliopsida</taxon>
        <taxon>eudicotyledons</taxon>
        <taxon>Gunneridae</taxon>
        <taxon>Pentapetalae</taxon>
        <taxon>asterids</taxon>
        <taxon>campanulids</taxon>
        <taxon>Asterales</taxon>
        <taxon>Asteraceae</taxon>
        <taxon>Carduoideae</taxon>
        <taxon>Cardueae</taxon>
        <taxon>Centaureinae</taxon>
        <taxon>Centaurea</taxon>
    </lineage>
</organism>
<feature type="domain" description="Reverse transcriptase Ty1/copia-type" evidence="1">
    <location>
        <begin position="861"/>
        <end position="992"/>
    </location>
</feature>
<keyword evidence="3" id="KW-1185">Reference proteome</keyword>
<gene>
    <name evidence="2" type="ORF">OSB04_019365</name>
</gene>
<dbReference type="InterPro" id="IPR013103">
    <property type="entry name" value="RVT_2"/>
</dbReference>
<dbReference type="InterPro" id="IPR043502">
    <property type="entry name" value="DNA/RNA_pol_sf"/>
</dbReference>
<dbReference type="SUPFAM" id="SSF56672">
    <property type="entry name" value="DNA/RNA polymerases"/>
    <property type="match status" value="1"/>
</dbReference>
<feature type="domain" description="Reverse transcriptase Ty1/copia-type" evidence="1">
    <location>
        <begin position="336"/>
        <end position="576"/>
    </location>
</feature>
<evidence type="ECO:0000313" key="3">
    <source>
        <dbReference type="Proteomes" id="UP001172457"/>
    </source>
</evidence>
<dbReference type="PANTHER" id="PTHR11439:SF486">
    <property type="entry name" value="RLK (RECEPTOR-LIKE KINASE) PROTEIN, PUTATIVE-RELATED"/>
    <property type="match status" value="1"/>
</dbReference>
<dbReference type="PANTHER" id="PTHR11439">
    <property type="entry name" value="GAG-POL-RELATED RETROTRANSPOSON"/>
    <property type="match status" value="1"/>
</dbReference>
<dbReference type="Gene3D" id="3.30.420.10">
    <property type="entry name" value="Ribonuclease H-like superfamily/Ribonuclease H"/>
    <property type="match status" value="2"/>
</dbReference>
<comment type="caution">
    <text evidence="2">The sequence shown here is derived from an EMBL/GenBank/DDBJ whole genome shotgun (WGS) entry which is preliminary data.</text>
</comment>
<name>A0AA38T8P1_9ASTR</name>
<evidence type="ECO:0000259" key="1">
    <source>
        <dbReference type="Pfam" id="PF07727"/>
    </source>
</evidence>
<dbReference type="Proteomes" id="UP001172457">
    <property type="component" value="Chromosome 5"/>
</dbReference>
<dbReference type="EMBL" id="JARYMX010000005">
    <property type="protein sequence ID" value="KAJ9546822.1"/>
    <property type="molecule type" value="Genomic_DNA"/>
</dbReference>
<dbReference type="Pfam" id="PF07727">
    <property type="entry name" value="RVT_2"/>
    <property type="match status" value="2"/>
</dbReference>
<dbReference type="GO" id="GO:0003676">
    <property type="term" value="F:nucleic acid binding"/>
    <property type="evidence" value="ECO:0007669"/>
    <property type="project" value="InterPro"/>
</dbReference>
<dbReference type="AlphaFoldDB" id="A0AA38T8P1"/>
<protein>
    <recommendedName>
        <fullName evidence="1">Reverse transcriptase Ty1/copia-type domain-containing protein</fullName>
    </recommendedName>
</protein>
<dbReference type="CDD" id="cd09272">
    <property type="entry name" value="RNase_HI_RT_Ty1"/>
    <property type="match status" value="1"/>
</dbReference>
<proteinExistence type="predicted"/>
<reference evidence="2" key="1">
    <citation type="submission" date="2023-03" db="EMBL/GenBank/DDBJ databases">
        <title>Chromosome-scale reference genome and RAD-based genetic map of yellow starthistle (Centaurea solstitialis) reveal putative structural variation and QTLs associated with invader traits.</title>
        <authorList>
            <person name="Reatini B."/>
            <person name="Cang F.A."/>
            <person name="Jiang Q."/>
            <person name="Mckibben M.T.W."/>
            <person name="Barker M.S."/>
            <person name="Rieseberg L.H."/>
            <person name="Dlugosch K.M."/>
        </authorList>
    </citation>
    <scope>NUCLEOTIDE SEQUENCE</scope>
    <source>
        <strain evidence="2">CAN-66</strain>
        <tissue evidence="2">Leaf</tissue>
    </source>
</reference>
<evidence type="ECO:0000313" key="2">
    <source>
        <dbReference type="EMBL" id="KAJ9546822.1"/>
    </source>
</evidence>
<dbReference type="InterPro" id="IPR036397">
    <property type="entry name" value="RNaseH_sf"/>
</dbReference>
<sequence>MTLGIDVEHPVAYVHSQNGLAEALIKRLQIIARTLVMRTKLPISAWGYAILHAATLVRLRPIATQPFSAYQLVTGYEPDVSHLRVFGCLVNVPIEPPKRSKFGPQKRRGIYVGYESPSIIRYLEPLTGDLFTARHADYPPTAHSDKEVQRILSLQNVANQLPDAFNDLANVTRSHIPAANVPARIDVPVRRHDATIAVQSTALPKKRGRPVGSKDVLPRKRRNLVASVLPHEIIKDHGDVLEERVPEETSISHHPDNLEISVEYASLDDILKRNETVIDDVFIFAVATDIMSNDDMEPRTIVECQRRTDWPQWKQAIQDELDSLTKRRVFGPVAPTPPNVKPIGNKWVFVRKRNENNEIVRYKARLVAQGFSQRPGIDYEETYSPVMDVITFRYLISLVVSEKLNMQLMDVVTAYLYGDLDTEIYMRVPDGLKLPESSSSQPRNTFSIRLRRSLYGLKQSGRMWYNRLSEYLIGLGYLNNELCPCVFIKKSTSGYAIIAVYVDDMNLIGTSKELLETAEILKKEFEMKDLGKTRYCLGLQIEHRKDGILIHQENYTQKVLRRFSHHDAKPSSTPMIVRSLDIKKDPFRPKEDDEEILSPECSYLGAIGALLYLAQCTRPDISFAVNCLARHSNAPTRRHWNGIKDIFRYLKGTTDMGLFYPYASSSENTAIGTSKNATLVGYADAGYLSDPHKGRSQSGYVFTIGNTAISWRSRKQTLVATSTNHSELLALYEATRECVWLRAVIGHIRSTCDLAHDPDEPIVIYEDNAAVIDQAKHGYIKGDTTKHISPKLFFTHEQQTLQKIEVQHIGSEKNHADLFTKSLPNFFLEYNTGAMEDQEFFSSEGTFKFFFSISIFFVTTGNVCRIRKALYGLKQTHRACFEKFSTTVLSLGFSTSTYDSVLFTRTTDAGIILILLYVDDMIITGSDSAGITLLKQSLNASFEMKDLGKLHYILRLEFLSDVAGTYLCQVKYTSDLLSRADITDNKVASTPLDRNLYLTSNVGSPLQDPTLYHQLVGSLVYLTVTRPNITYTVHIISQFMSAPCSEHYAVVLRILRYLKGTMFHGLYCNAPNFP</sequence>
<accession>A0AA38T8P1</accession>